<dbReference type="EMBL" id="BSPK01000084">
    <property type="protein sequence ID" value="GLS65972.1"/>
    <property type="molecule type" value="Genomic_DNA"/>
</dbReference>
<dbReference type="Gene3D" id="2.60.120.10">
    <property type="entry name" value="Jelly Rolls"/>
    <property type="match status" value="1"/>
</dbReference>
<dbReference type="GO" id="GO:0006355">
    <property type="term" value="P:regulation of DNA-templated transcription"/>
    <property type="evidence" value="ECO:0007669"/>
    <property type="project" value="InterPro"/>
</dbReference>
<sequence>MSRNPFLQKLERAGRLTDEEQTALQALTLGAHALPPRHDLAAGEAADRVHLVMSGYACRYKTLETGSRRIVSFVLPGDLCTLHDAGPFGRDLQASTLTRCTVVEIPRHKLVALIASYPGIGRALWWVTLRELSRAREWIVNGVRSADKRLAHLFCELLTCLQVIDLADGNGFAFPVSQADLADAVGISPVHLNRVLQALRGEGLLSWSNQRLIIPDVDHLKAFAEFDPAYLCFDGFEHRAAIDRVQPAPERRVRLAAG</sequence>
<dbReference type="InterPro" id="IPR014710">
    <property type="entry name" value="RmlC-like_jellyroll"/>
</dbReference>
<dbReference type="AlphaFoldDB" id="A0A512IZJ6"/>
<dbReference type="PROSITE" id="PS51063">
    <property type="entry name" value="HTH_CRP_2"/>
    <property type="match status" value="1"/>
</dbReference>
<dbReference type="SUPFAM" id="SSF46785">
    <property type="entry name" value="Winged helix' DNA-binding domain"/>
    <property type="match status" value="1"/>
</dbReference>
<dbReference type="EMBL" id="BJZU01000016">
    <property type="protein sequence ID" value="GEP03039.1"/>
    <property type="molecule type" value="Genomic_DNA"/>
</dbReference>
<evidence type="ECO:0000313" key="6">
    <source>
        <dbReference type="EMBL" id="GLS65972.1"/>
    </source>
</evidence>
<protein>
    <submittedName>
        <fullName evidence="5">Transcriptional regulator</fullName>
    </submittedName>
</protein>
<evidence type="ECO:0000256" key="3">
    <source>
        <dbReference type="ARBA" id="ARBA00023163"/>
    </source>
</evidence>
<dbReference type="Gene3D" id="1.10.10.10">
    <property type="entry name" value="Winged helix-like DNA-binding domain superfamily/Winged helix DNA-binding domain"/>
    <property type="match status" value="1"/>
</dbReference>
<dbReference type="SUPFAM" id="SSF51206">
    <property type="entry name" value="cAMP-binding domain-like"/>
    <property type="match status" value="1"/>
</dbReference>
<evidence type="ECO:0000313" key="5">
    <source>
        <dbReference type="EMBL" id="GEP03039.1"/>
    </source>
</evidence>
<dbReference type="GO" id="GO:0003677">
    <property type="term" value="F:DNA binding"/>
    <property type="evidence" value="ECO:0007669"/>
    <property type="project" value="UniProtKB-KW"/>
</dbReference>
<accession>A0A512IZJ6</accession>
<name>A0A512IZJ6_9HYPH</name>
<reference evidence="8" key="2">
    <citation type="journal article" date="2019" name="Int. J. Syst. Evol. Microbiol.">
        <title>The Global Catalogue of Microorganisms (GCM) 10K type strain sequencing project: providing services to taxonomists for standard genome sequencing and annotation.</title>
        <authorList>
            <consortium name="The Broad Institute Genomics Platform"/>
            <consortium name="The Broad Institute Genome Sequencing Center for Infectious Disease"/>
            <person name="Wu L."/>
            <person name="Ma J."/>
        </authorList>
    </citation>
    <scope>NUCLEOTIDE SEQUENCE [LARGE SCALE GENOMIC DNA]</scope>
    <source>
        <strain evidence="8">NBRC 107715</strain>
    </source>
</reference>
<dbReference type="Pfam" id="PF13545">
    <property type="entry name" value="HTH_Crp_2"/>
    <property type="match status" value="1"/>
</dbReference>
<keyword evidence="8" id="KW-1185">Reference proteome</keyword>
<dbReference type="Proteomes" id="UP000321960">
    <property type="component" value="Unassembled WGS sequence"/>
</dbReference>
<keyword evidence="1" id="KW-0805">Transcription regulation</keyword>
<dbReference type="SMART" id="SM00419">
    <property type="entry name" value="HTH_CRP"/>
    <property type="match status" value="1"/>
</dbReference>
<dbReference type="RefSeq" id="WP_147024770.1">
    <property type="nucleotide sequence ID" value="NZ_BJZU01000016.1"/>
</dbReference>
<comment type="caution">
    <text evidence="5">The sequence shown here is derived from an EMBL/GenBank/DDBJ whole genome shotgun (WGS) entry which is preliminary data.</text>
</comment>
<gene>
    <name evidence="6" type="ORF">GCM10007888_43540</name>
    <name evidence="5" type="ORF">MOX02_10770</name>
</gene>
<evidence type="ECO:0000259" key="4">
    <source>
        <dbReference type="PROSITE" id="PS51063"/>
    </source>
</evidence>
<evidence type="ECO:0000313" key="7">
    <source>
        <dbReference type="Proteomes" id="UP000321960"/>
    </source>
</evidence>
<dbReference type="InterPro" id="IPR036388">
    <property type="entry name" value="WH-like_DNA-bd_sf"/>
</dbReference>
<dbReference type="Pfam" id="PF00027">
    <property type="entry name" value="cNMP_binding"/>
    <property type="match status" value="1"/>
</dbReference>
<dbReference type="OrthoDB" id="7584044at2"/>
<dbReference type="CDD" id="cd00038">
    <property type="entry name" value="CAP_ED"/>
    <property type="match status" value="1"/>
</dbReference>
<reference evidence="6" key="4">
    <citation type="submission" date="2023-01" db="EMBL/GenBank/DDBJ databases">
        <title>Draft genome sequence of Methylobacterium oxalidis strain NBRC 107715.</title>
        <authorList>
            <person name="Sun Q."/>
            <person name="Mori K."/>
        </authorList>
    </citation>
    <scope>NUCLEOTIDE SEQUENCE</scope>
    <source>
        <strain evidence="6">NBRC 107715</strain>
    </source>
</reference>
<reference evidence="5 7" key="3">
    <citation type="submission" date="2019-07" db="EMBL/GenBank/DDBJ databases">
        <title>Whole genome shotgun sequence of Methylobacterium oxalidis NBRC 107715.</title>
        <authorList>
            <person name="Hosoyama A."/>
            <person name="Uohara A."/>
            <person name="Ohji S."/>
            <person name="Ichikawa N."/>
        </authorList>
    </citation>
    <scope>NUCLEOTIDE SEQUENCE [LARGE SCALE GENOMIC DNA]</scope>
    <source>
        <strain evidence="5 7">NBRC 107715</strain>
    </source>
</reference>
<evidence type="ECO:0000313" key="8">
    <source>
        <dbReference type="Proteomes" id="UP001156856"/>
    </source>
</evidence>
<evidence type="ECO:0000256" key="2">
    <source>
        <dbReference type="ARBA" id="ARBA00023125"/>
    </source>
</evidence>
<keyword evidence="2" id="KW-0238">DNA-binding</keyword>
<dbReference type="InterPro" id="IPR036390">
    <property type="entry name" value="WH_DNA-bd_sf"/>
</dbReference>
<proteinExistence type="predicted"/>
<keyword evidence="3" id="KW-0804">Transcription</keyword>
<feature type="domain" description="HTH crp-type" evidence="4">
    <location>
        <begin position="144"/>
        <end position="218"/>
    </location>
</feature>
<reference evidence="6" key="1">
    <citation type="journal article" date="2014" name="Int. J. Syst. Evol. Microbiol.">
        <title>Complete genome of a new Firmicutes species belonging to the dominant human colonic microbiota ('Ruminococcus bicirculans') reveals two chromosomes and a selective capacity to utilize plant glucans.</title>
        <authorList>
            <consortium name="NISC Comparative Sequencing Program"/>
            <person name="Wegmann U."/>
            <person name="Louis P."/>
            <person name="Goesmann A."/>
            <person name="Henrissat B."/>
            <person name="Duncan S.H."/>
            <person name="Flint H.J."/>
        </authorList>
    </citation>
    <scope>NUCLEOTIDE SEQUENCE</scope>
    <source>
        <strain evidence="6">NBRC 107715</strain>
    </source>
</reference>
<dbReference type="InterPro" id="IPR012318">
    <property type="entry name" value="HTH_CRP"/>
</dbReference>
<dbReference type="InterPro" id="IPR000595">
    <property type="entry name" value="cNMP-bd_dom"/>
</dbReference>
<dbReference type="Proteomes" id="UP001156856">
    <property type="component" value="Unassembled WGS sequence"/>
</dbReference>
<dbReference type="InterPro" id="IPR018490">
    <property type="entry name" value="cNMP-bd_dom_sf"/>
</dbReference>
<organism evidence="5 7">
    <name type="scientific">Methylobacterium oxalidis</name>
    <dbReference type="NCBI Taxonomy" id="944322"/>
    <lineage>
        <taxon>Bacteria</taxon>
        <taxon>Pseudomonadati</taxon>
        <taxon>Pseudomonadota</taxon>
        <taxon>Alphaproteobacteria</taxon>
        <taxon>Hyphomicrobiales</taxon>
        <taxon>Methylobacteriaceae</taxon>
        <taxon>Methylobacterium</taxon>
    </lineage>
</organism>
<evidence type="ECO:0000256" key="1">
    <source>
        <dbReference type="ARBA" id="ARBA00023015"/>
    </source>
</evidence>